<evidence type="ECO:0000256" key="6">
    <source>
        <dbReference type="SAM" id="Coils"/>
    </source>
</evidence>
<keyword evidence="5" id="KW-0472">Membrane</keyword>
<feature type="coiled-coil region" evidence="6">
    <location>
        <begin position="124"/>
        <end position="151"/>
    </location>
</feature>
<protein>
    <submittedName>
        <fullName evidence="7">LemA family protein</fullName>
    </submittedName>
</protein>
<dbReference type="Pfam" id="PF04011">
    <property type="entry name" value="LemA"/>
    <property type="match status" value="1"/>
</dbReference>
<comment type="subcellular location">
    <subcellularLocation>
        <location evidence="1">Membrane</location>
        <topology evidence="1">Single-pass membrane protein</topology>
    </subcellularLocation>
</comment>
<keyword evidence="6" id="KW-0175">Coiled coil</keyword>
<dbReference type="AlphaFoldDB" id="A0A5C6CI85"/>
<comment type="similarity">
    <text evidence="2">Belongs to the LemA family.</text>
</comment>
<name>A0A5C6CI85_9BACT</name>
<dbReference type="GO" id="GO:0016020">
    <property type="term" value="C:membrane"/>
    <property type="evidence" value="ECO:0007669"/>
    <property type="project" value="UniProtKB-SubCell"/>
</dbReference>
<evidence type="ECO:0000256" key="2">
    <source>
        <dbReference type="ARBA" id="ARBA00008854"/>
    </source>
</evidence>
<keyword evidence="8" id="KW-1185">Reference proteome</keyword>
<sequence>MLNVVAIGLAAGLVVAISIFVARTYNVLLGLFEETRNSFSQIEVQLKRRYDLIPSLVEAARSYLSHERETLEAVISARQQASSKLNGLQNNLTDASAVRSWAASEEALGGAIGRLSMVIEAYPALKANESIAQLTEELTSTENRISFARQLYNDMATQFNIRRQNFPTVLFSPSIGFGDNIELLQFDDHAEIQHAPKFELVGA</sequence>
<dbReference type="SUPFAM" id="SSF140478">
    <property type="entry name" value="LemA-like"/>
    <property type="match status" value="1"/>
</dbReference>
<dbReference type="PANTHER" id="PTHR34478">
    <property type="entry name" value="PROTEIN LEMA"/>
    <property type="match status" value="1"/>
</dbReference>
<dbReference type="Proteomes" id="UP000316304">
    <property type="component" value="Unassembled WGS sequence"/>
</dbReference>
<gene>
    <name evidence="7" type="ORF">Pla52o_20620</name>
</gene>
<evidence type="ECO:0000256" key="3">
    <source>
        <dbReference type="ARBA" id="ARBA00022692"/>
    </source>
</evidence>
<dbReference type="OrthoDB" id="9804152at2"/>
<proteinExistence type="inferred from homology"/>
<comment type="caution">
    <text evidence="7">The sequence shown here is derived from an EMBL/GenBank/DDBJ whole genome shotgun (WGS) entry which is preliminary data.</text>
</comment>
<evidence type="ECO:0000256" key="1">
    <source>
        <dbReference type="ARBA" id="ARBA00004167"/>
    </source>
</evidence>
<accession>A0A5C6CI85</accession>
<dbReference type="RefSeq" id="WP_146594383.1">
    <property type="nucleotide sequence ID" value="NZ_SJPT01000003.1"/>
</dbReference>
<feature type="coiled-coil region" evidence="6">
    <location>
        <begin position="71"/>
        <end position="98"/>
    </location>
</feature>
<evidence type="ECO:0000313" key="8">
    <source>
        <dbReference type="Proteomes" id="UP000316304"/>
    </source>
</evidence>
<dbReference type="EMBL" id="SJPT01000003">
    <property type="protein sequence ID" value="TWU24138.1"/>
    <property type="molecule type" value="Genomic_DNA"/>
</dbReference>
<keyword evidence="3" id="KW-0812">Transmembrane</keyword>
<dbReference type="Gene3D" id="1.20.1440.20">
    <property type="entry name" value="LemA-like domain"/>
    <property type="match status" value="1"/>
</dbReference>
<organism evidence="7 8">
    <name type="scientific">Novipirellula galeiformis</name>
    <dbReference type="NCBI Taxonomy" id="2528004"/>
    <lineage>
        <taxon>Bacteria</taxon>
        <taxon>Pseudomonadati</taxon>
        <taxon>Planctomycetota</taxon>
        <taxon>Planctomycetia</taxon>
        <taxon>Pirellulales</taxon>
        <taxon>Pirellulaceae</taxon>
        <taxon>Novipirellula</taxon>
    </lineage>
</organism>
<dbReference type="PANTHER" id="PTHR34478:SF2">
    <property type="entry name" value="MEMBRANE PROTEIN"/>
    <property type="match status" value="1"/>
</dbReference>
<reference evidence="7 8" key="1">
    <citation type="submission" date="2019-02" db="EMBL/GenBank/DDBJ databases">
        <title>Deep-cultivation of Planctomycetes and their phenomic and genomic characterization uncovers novel biology.</title>
        <authorList>
            <person name="Wiegand S."/>
            <person name="Jogler M."/>
            <person name="Boedeker C."/>
            <person name="Pinto D."/>
            <person name="Vollmers J."/>
            <person name="Rivas-Marin E."/>
            <person name="Kohn T."/>
            <person name="Peeters S.H."/>
            <person name="Heuer A."/>
            <person name="Rast P."/>
            <person name="Oberbeckmann S."/>
            <person name="Bunk B."/>
            <person name="Jeske O."/>
            <person name="Meyerdierks A."/>
            <person name="Storesund J.E."/>
            <person name="Kallscheuer N."/>
            <person name="Luecker S."/>
            <person name="Lage O.M."/>
            <person name="Pohl T."/>
            <person name="Merkel B.J."/>
            <person name="Hornburger P."/>
            <person name="Mueller R.-W."/>
            <person name="Bruemmer F."/>
            <person name="Labrenz M."/>
            <person name="Spormann A.M."/>
            <person name="Op Den Camp H."/>
            <person name="Overmann J."/>
            <person name="Amann R."/>
            <person name="Jetten M.S.M."/>
            <person name="Mascher T."/>
            <person name="Medema M.H."/>
            <person name="Devos D.P."/>
            <person name="Kaster A.-K."/>
            <person name="Ovreas L."/>
            <person name="Rohde M."/>
            <person name="Galperin M.Y."/>
            <person name="Jogler C."/>
        </authorList>
    </citation>
    <scope>NUCLEOTIDE SEQUENCE [LARGE SCALE GENOMIC DNA]</scope>
    <source>
        <strain evidence="7 8">Pla52o</strain>
    </source>
</reference>
<evidence type="ECO:0000313" key="7">
    <source>
        <dbReference type="EMBL" id="TWU24138.1"/>
    </source>
</evidence>
<keyword evidence="4" id="KW-1133">Transmembrane helix</keyword>
<dbReference type="InterPro" id="IPR023353">
    <property type="entry name" value="LemA-like_dom_sf"/>
</dbReference>
<evidence type="ECO:0000256" key="5">
    <source>
        <dbReference type="ARBA" id="ARBA00023136"/>
    </source>
</evidence>
<dbReference type="InterPro" id="IPR007156">
    <property type="entry name" value="MamQ_LemA"/>
</dbReference>
<evidence type="ECO:0000256" key="4">
    <source>
        <dbReference type="ARBA" id="ARBA00022989"/>
    </source>
</evidence>